<accession>A0A1I5JKU6</accession>
<name>A0A1I5JKU6_9GAMM</name>
<sequence length="32" mass="3464">MPEFALVRMAHPTTRYPVGRAVRTIGSGAIHA</sequence>
<reference evidence="1 2" key="1">
    <citation type="submission" date="2016-10" db="EMBL/GenBank/DDBJ databases">
        <authorList>
            <person name="de Groot N.N."/>
        </authorList>
    </citation>
    <scope>NUCLEOTIDE SEQUENCE [LARGE SCALE GENOMIC DNA]</scope>
    <source>
        <strain evidence="1 2">CCUG 59231</strain>
    </source>
</reference>
<evidence type="ECO:0000313" key="2">
    <source>
        <dbReference type="Proteomes" id="UP000182400"/>
    </source>
</evidence>
<evidence type="ECO:0000313" key="1">
    <source>
        <dbReference type="EMBL" id="SFO73444.1"/>
    </source>
</evidence>
<dbReference type="Proteomes" id="UP000182400">
    <property type="component" value="Unassembled WGS sequence"/>
</dbReference>
<dbReference type="AlphaFoldDB" id="A0A1I5JKU6"/>
<organism evidence="1 2">
    <name type="scientific">Ectopseudomonas composti</name>
    <dbReference type="NCBI Taxonomy" id="658457"/>
    <lineage>
        <taxon>Bacteria</taxon>
        <taxon>Pseudomonadati</taxon>
        <taxon>Pseudomonadota</taxon>
        <taxon>Gammaproteobacteria</taxon>
        <taxon>Pseudomonadales</taxon>
        <taxon>Pseudomonadaceae</taxon>
        <taxon>Ectopseudomonas</taxon>
    </lineage>
</organism>
<dbReference type="EMBL" id="FOWP01000001">
    <property type="protein sequence ID" value="SFO73444.1"/>
    <property type="molecule type" value="Genomic_DNA"/>
</dbReference>
<gene>
    <name evidence="1" type="ORF">SAMN05216601_101526</name>
</gene>
<proteinExistence type="predicted"/>
<protein>
    <submittedName>
        <fullName evidence="1">Uncharacterized protein</fullName>
    </submittedName>
</protein>